<dbReference type="GO" id="GO:0003735">
    <property type="term" value="F:structural constituent of ribosome"/>
    <property type="evidence" value="ECO:0007669"/>
    <property type="project" value="InterPro"/>
</dbReference>
<evidence type="ECO:0000313" key="2">
    <source>
        <dbReference type="EMBL" id="KAH7425106.1"/>
    </source>
</evidence>
<keyword evidence="3" id="KW-1185">Reference proteome</keyword>
<dbReference type="PANTHER" id="PTHR13124:SF12">
    <property type="entry name" value="LARGE RIBOSOMAL SUBUNIT PROTEIN ML46"/>
    <property type="match status" value="1"/>
</dbReference>
<dbReference type="PANTHER" id="PTHR13124">
    <property type="entry name" value="39S RIBOSOMAL PROTEIN L46, MITOCHONDRIAL PRECURSOR-RELATED"/>
    <property type="match status" value="1"/>
</dbReference>
<accession>A0A8T2TTN4</accession>
<dbReference type="InterPro" id="IPR033650">
    <property type="entry name" value="Ribosomal_mL46_NUDIX"/>
</dbReference>
<protein>
    <recommendedName>
        <fullName evidence="4">Mitochondrial ribosomal protein L46</fullName>
    </recommendedName>
</protein>
<proteinExistence type="predicted"/>
<evidence type="ECO:0000256" key="1">
    <source>
        <dbReference type="SAM" id="MobiDB-lite"/>
    </source>
</evidence>
<reference evidence="2" key="1">
    <citation type="submission" date="2021-08" db="EMBL/GenBank/DDBJ databases">
        <title>WGS assembly of Ceratopteris richardii.</title>
        <authorList>
            <person name="Marchant D.B."/>
            <person name="Chen G."/>
            <person name="Jenkins J."/>
            <person name="Shu S."/>
            <person name="Leebens-Mack J."/>
            <person name="Grimwood J."/>
            <person name="Schmutz J."/>
            <person name="Soltis P."/>
            <person name="Soltis D."/>
            <person name="Chen Z.-H."/>
        </authorList>
    </citation>
    <scope>NUCLEOTIDE SEQUENCE</scope>
    <source>
        <strain evidence="2">Whitten #5841</strain>
        <tissue evidence="2">Leaf</tissue>
    </source>
</reference>
<dbReference type="Gene3D" id="3.90.79.10">
    <property type="entry name" value="Nucleoside Triphosphate Pyrophosphohydrolase"/>
    <property type="match status" value="1"/>
</dbReference>
<feature type="region of interest" description="Disordered" evidence="1">
    <location>
        <begin position="33"/>
        <end position="55"/>
    </location>
</feature>
<comment type="caution">
    <text evidence="2">The sequence shown here is derived from an EMBL/GenBank/DDBJ whole genome shotgun (WGS) entry which is preliminary data.</text>
</comment>
<gene>
    <name evidence="2" type="ORF">KP509_11G040200</name>
</gene>
<organism evidence="2 3">
    <name type="scientific">Ceratopteris richardii</name>
    <name type="common">Triangle waterfern</name>
    <dbReference type="NCBI Taxonomy" id="49495"/>
    <lineage>
        <taxon>Eukaryota</taxon>
        <taxon>Viridiplantae</taxon>
        <taxon>Streptophyta</taxon>
        <taxon>Embryophyta</taxon>
        <taxon>Tracheophyta</taxon>
        <taxon>Polypodiopsida</taxon>
        <taxon>Polypodiidae</taxon>
        <taxon>Polypodiales</taxon>
        <taxon>Pteridineae</taxon>
        <taxon>Pteridaceae</taxon>
        <taxon>Parkerioideae</taxon>
        <taxon>Ceratopteris</taxon>
    </lineage>
</organism>
<name>A0A8T2TTN4_CERRI</name>
<dbReference type="AlphaFoldDB" id="A0A8T2TTN4"/>
<dbReference type="InterPro" id="IPR040008">
    <property type="entry name" value="Ribosomal_mL46"/>
</dbReference>
<dbReference type="GO" id="GO:0005762">
    <property type="term" value="C:mitochondrial large ribosomal subunit"/>
    <property type="evidence" value="ECO:0007669"/>
    <property type="project" value="TreeGrafter"/>
</dbReference>
<dbReference type="OMA" id="CAHIVVQ"/>
<dbReference type="Proteomes" id="UP000825935">
    <property type="component" value="Chromosome 11"/>
</dbReference>
<dbReference type="OrthoDB" id="414075at2759"/>
<dbReference type="CDD" id="cd04661">
    <property type="entry name" value="NUDIX_MRP_L46"/>
    <property type="match status" value="1"/>
</dbReference>
<evidence type="ECO:0000313" key="3">
    <source>
        <dbReference type="Proteomes" id="UP000825935"/>
    </source>
</evidence>
<dbReference type="EMBL" id="CM035416">
    <property type="protein sequence ID" value="KAH7425106.1"/>
    <property type="molecule type" value="Genomic_DNA"/>
</dbReference>
<evidence type="ECO:0008006" key="4">
    <source>
        <dbReference type="Google" id="ProtNLM"/>
    </source>
</evidence>
<sequence>MLRSFVRGLTCSEPKNAQPWGSLIRQSRRDFVKTTKEKGKGKGAAIDQEPSSEFSGPEGEKIVACVALERLPLIVPPPAPEVLAFRNFSSAWNDQYRRHYPKEFIDVLSSSNQREANSAELVFEPAPRITEADKANDRKSLQRALDRRLFLIVQGYPLGYSKEKLIWHFPERIYKNEETMRLCAESVLVPTVAKEDDVYFVGNAPCGHFIESLADPKSKSPITYKRFFFRSQLLGKVRYKAWNYKDYAWVTKEELLEYFEMDLSAYMKQMLVDDLRVIY</sequence>